<protein>
    <submittedName>
        <fullName evidence="4">DH200=94 genomic scaffold, scaffold_705</fullName>
    </submittedName>
</protein>
<sequence>MLLGSGTLGLHSTLKCQPKNSIHISCRYSSRREIGTHSHNPIPRGYGSFLATIQEVEKEIFLDIACFFKGKKKDHIRRVLDSFNFYPDIGIKALIDKSLVTISGGRILMHCLIQDTGKAYCSPKGSRRARKTQQAMGSRGNL</sequence>
<dbReference type="Proteomes" id="UP000295252">
    <property type="component" value="Unassembled WGS sequence"/>
</dbReference>
<keyword evidence="5" id="KW-1185">Reference proteome</keyword>
<keyword evidence="1" id="KW-0677">Repeat</keyword>
<dbReference type="OrthoDB" id="1095810at2759"/>
<dbReference type="GO" id="GO:0006952">
    <property type="term" value="P:defense response"/>
    <property type="evidence" value="ECO:0007669"/>
    <property type="project" value="InterPro"/>
</dbReference>
<dbReference type="InterPro" id="IPR036390">
    <property type="entry name" value="WH_DNA-bd_sf"/>
</dbReference>
<evidence type="ECO:0000313" key="4">
    <source>
        <dbReference type="EMBL" id="CDP19814.1"/>
    </source>
</evidence>
<dbReference type="PhylomeDB" id="A0A068VGX8"/>
<dbReference type="InterPro" id="IPR044974">
    <property type="entry name" value="Disease_R_plants"/>
</dbReference>
<evidence type="ECO:0000256" key="2">
    <source>
        <dbReference type="SAM" id="MobiDB-lite"/>
    </source>
</evidence>
<evidence type="ECO:0000313" key="5">
    <source>
        <dbReference type="Proteomes" id="UP000295252"/>
    </source>
</evidence>
<dbReference type="Pfam" id="PF23282">
    <property type="entry name" value="WHD_ROQ1"/>
    <property type="match status" value="1"/>
</dbReference>
<evidence type="ECO:0000259" key="3">
    <source>
        <dbReference type="Pfam" id="PF23282"/>
    </source>
</evidence>
<feature type="compositionally biased region" description="Polar residues" evidence="2">
    <location>
        <begin position="132"/>
        <end position="142"/>
    </location>
</feature>
<gene>
    <name evidence="4" type="ORF">GSCOC_T00004007001</name>
</gene>
<accession>A0A068VGX8</accession>
<name>A0A068VGX8_COFCA</name>
<evidence type="ECO:0000256" key="1">
    <source>
        <dbReference type="ARBA" id="ARBA00022737"/>
    </source>
</evidence>
<dbReference type="PANTHER" id="PTHR11017">
    <property type="entry name" value="LEUCINE-RICH REPEAT-CONTAINING PROTEIN"/>
    <property type="match status" value="1"/>
</dbReference>
<dbReference type="Gramene" id="CDP19814">
    <property type="protein sequence ID" value="CDP19814"/>
    <property type="gene ID" value="GSCOC_T00004007001"/>
</dbReference>
<proteinExistence type="predicted"/>
<dbReference type="InterPro" id="IPR058192">
    <property type="entry name" value="WHD_ROQ1-like"/>
</dbReference>
<dbReference type="EMBL" id="HG739789">
    <property type="protein sequence ID" value="CDP19814.1"/>
    <property type="molecule type" value="Genomic_DNA"/>
</dbReference>
<feature type="region of interest" description="Disordered" evidence="2">
    <location>
        <begin position="123"/>
        <end position="142"/>
    </location>
</feature>
<feature type="domain" description="Disease resistance protein Roq1-like winged-helix" evidence="3">
    <location>
        <begin position="55"/>
        <end position="118"/>
    </location>
</feature>
<organism evidence="4 5">
    <name type="scientific">Coffea canephora</name>
    <name type="common">Robusta coffee</name>
    <dbReference type="NCBI Taxonomy" id="49390"/>
    <lineage>
        <taxon>Eukaryota</taxon>
        <taxon>Viridiplantae</taxon>
        <taxon>Streptophyta</taxon>
        <taxon>Embryophyta</taxon>
        <taxon>Tracheophyta</taxon>
        <taxon>Spermatophyta</taxon>
        <taxon>Magnoliopsida</taxon>
        <taxon>eudicotyledons</taxon>
        <taxon>Gunneridae</taxon>
        <taxon>Pentapetalae</taxon>
        <taxon>asterids</taxon>
        <taxon>lamiids</taxon>
        <taxon>Gentianales</taxon>
        <taxon>Rubiaceae</taxon>
        <taxon>Ixoroideae</taxon>
        <taxon>Gardenieae complex</taxon>
        <taxon>Bertiereae - Coffeeae clade</taxon>
        <taxon>Coffeeae</taxon>
        <taxon>Coffea</taxon>
    </lineage>
</organism>
<dbReference type="SUPFAM" id="SSF46785">
    <property type="entry name" value="Winged helix' DNA-binding domain"/>
    <property type="match status" value="1"/>
</dbReference>
<dbReference type="AlphaFoldDB" id="A0A068VGX8"/>
<dbReference type="PANTHER" id="PTHR11017:SF573">
    <property type="entry name" value="ADP-RIBOSYL CYCLASE_CYCLIC ADP-RIBOSE HYDROLASE"/>
    <property type="match status" value="1"/>
</dbReference>
<dbReference type="InParanoid" id="A0A068VGX8"/>
<reference evidence="5" key="1">
    <citation type="journal article" date="2014" name="Science">
        <title>The coffee genome provides insight into the convergent evolution of caffeine biosynthesis.</title>
        <authorList>
            <person name="Denoeud F."/>
            <person name="Carretero-Paulet L."/>
            <person name="Dereeper A."/>
            <person name="Droc G."/>
            <person name="Guyot R."/>
            <person name="Pietrella M."/>
            <person name="Zheng C."/>
            <person name="Alberti A."/>
            <person name="Anthony F."/>
            <person name="Aprea G."/>
            <person name="Aury J.M."/>
            <person name="Bento P."/>
            <person name="Bernard M."/>
            <person name="Bocs S."/>
            <person name="Campa C."/>
            <person name="Cenci A."/>
            <person name="Combes M.C."/>
            <person name="Crouzillat D."/>
            <person name="Da Silva C."/>
            <person name="Daddiego L."/>
            <person name="De Bellis F."/>
            <person name="Dussert S."/>
            <person name="Garsmeur O."/>
            <person name="Gayraud T."/>
            <person name="Guignon V."/>
            <person name="Jahn K."/>
            <person name="Jamilloux V."/>
            <person name="Joet T."/>
            <person name="Labadie K."/>
            <person name="Lan T."/>
            <person name="Leclercq J."/>
            <person name="Lepelley M."/>
            <person name="Leroy T."/>
            <person name="Li L.T."/>
            <person name="Librado P."/>
            <person name="Lopez L."/>
            <person name="Munoz A."/>
            <person name="Noel B."/>
            <person name="Pallavicini A."/>
            <person name="Perrotta G."/>
            <person name="Poncet V."/>
            <person name="Pot D."/>
            <person name="Priyono X."/>
            <person name="Rigoreau M."/>
            <person name="Rouard M."/>
            <person name="Rozas J."/>
            <person name="Tranchant-Dubreuil C."/>
            <person name="VanBuren R."/>
            <person name="Zhang Q."/>
            <person name="Andrade A.C."/>
            <person name="Argout X."/>
            <person name="Bertrand B."/>
            <person name="de Kochko A."/>
            <person name="Graziosi G."/>
            <person name="Henry R.J."/>
            <person name="Jayarama X."/>
            <person name="Ming R."/>
            <person name="Nagai C."/>
            <person name="Rounsley S."/>
            <person name="Sankoff D."/>
            <person name="Giuliano G."/>
            <person name="Albert V.A."/>
            <person name="Wincker P."/>
            <person name="Lashermes P."/>
        </authorList>
    </citation>
    <scope>NUCLEOTIDE SEQUENCE [LARGE SCALE GENOMIC DNA]</scope>
    <source>
        <strain evidence="5">cv. DH200-94</strain>
    </source>
</reference>